<dbReference type="InterPro" id="IPR033756">
    <property type="entry name" value="YlxH/NBP35"/>
</dbReference>
<comment type="caution">
    <text evidence="5">The sequence shown here is derived from an EMBL/GenBank/DDBJ whole genome shotgun (WGS) entry which is preliminary data.</text>
</comment>
<evidence type="ECO:0000256" key="1">
    <source>
        <dbReference type="ARBA" id="ARBA00022741"/>
    </source>
</evidence>
<organism evidence="5 6">
    <name type="scientific">Romeriopsis navalis LEGE 11480</name>
    <dbReference type="NCBI Taxonomy" id="2777977"/>
    <lineage>
        <taxon>Bacteria</taxon>
        <taxon>Bacillati</taxon>
        <taxon>Cyanobacteriota</taxon>
        <taxon>Cyanophyceae</taxon>
        <taxon>Leptolyngbyales</taxon>
        <taxon>Leptolyngbyaceae</taxon>
        <taxon>Romeriopsis</taxon>
        <taxon>Romeriopsis navalis</taxon>
    </lineage>
</organism>
<proteinExistence type="predicted"/>
<reference evidence="5" key="1">
    <citation type="submission" date="2020-10" db="EMBL/GenBank/DDBJ databases">
        <authorList>
            <person name="Castelo-Branco R."/>
            <person name="Eusebio N."/>
            <person name="Adriana R."/>
            <person name="Vieira A."/>
            <person name="Brugerolle De Fraissinette N."/>
            <person name="Rezende De Castro R."/>
            <person name="Schneider M.P."/>
            <person name="Vasconcelos V."/>
            <person name="Leao P.N."/>
        </authorList>
    </citation>
    <scope>NUCLEOTIDE SEQUENCE</scope>
    <source>
        <strain evidence="5">LEGE 11480</strain>
    </source>
</reference>
<dbReference type="PANTHER" id="PTHR32309">
    <property type="entry name" value="TYROSINE-PROTEIN KINASE"/>
    <property type="match status" value="1"/>
</dbReference>
<keyword evidence="6" id="KW-1185">Reference proteome</keyword>
<evidence type="ECO:0000256" key="2">
    <source>
        <dbReference type="ARBA" id="ARBA00022840"/>
    </source>
</evidence>
<keyword evidence="4" id="KW-1133">Transmembrane helix</keyword>
<evidence type="ECO:0000256" key="3">
    <source>
        <dbReference type="SAM" id="Coils"/>
    </source>
</evidence>
<dbReference type="InterPro" id="IPR027417">
    <property type="entry name" value="P-loop_NTPase"/>
</dbReference>
<dbReference type="PANTHER" id="PTHR32309:SF13">
    <property type="entry name" value="FERRIC ENTEROBACTIN TRANSPORT PROTEIN FEPE"/>
    <property type="match status" value="1"/>
</dbReference>
<dbReference type="GO" id="GO:0005524">
    <property type="term" value="F:ATP binding"/>
    <property type="evidence" value="ECO:0007669"/>
    <property type="project" value="UniProtKB-KW"/>
</dbReference>
<evidence type="ECO:0000256" key="4">
    <source>
        <dbReference type="SAM" id="Phobius"/>
    </source>
</evidence>
<sequence length="731" mass="80791">MHSSQPPNLQGNGYHEEADLGKYWAVLRRRWLPSSLMFLLIAVPAALFAINQKPTYQADGKLLFRKKDTGLSLLIDSSRNQRVGELEALNSLNTPVDTEAQVIQTLPLVEQALAQQPLRDAKGDPLRPADVIKQLKAKGIKGTDVVAVSYQHGEAEAASKFVNALMNVYLEHNRQVNQNEASAAKRFILKQLPLTESKLLQAEAALQNFKEQNNVVVLQEESVSAVKKLAGIDEQISQVRTQLSDTVARGQSLQTKLGVDEPSAIALNAVSQSPDVQQVLEEYRKTQAELVTQQTRYKSPHPAITSLERRIAALDRLLSSRLARVLEGNSRLNTQNLQIDTLKAKLIADMVNGAVVRQGLSSQLRTLYNTRANYQNRANILPQLEKQQQDLDRQVDTLKSDYEALTQRLQAVTIAETQNPGNARIASLAVIPDSPRSLRRWLILGGGLTAASLMFLITAFGLDLRDSVIRSVKDLRQELPYPFLGMVPRLRLGGPIWKPGAGAAQLVRSNPLGREVFRLLQTNLKFFTENQSTRSLVITSALAKEGKSTIVANLAQTLGQLGDRVLVIDADLHNPSQHLIWDIRNDLGLSNFLSKNQEKPTVIAASSNVDILPAGISREDPLTLISSLQMEWLINDLSQQYDWVLVDAPPLLVSDALNLSKMVDGIVLVARPGSIDTGSASVVREMLQNSGQRVVGVVANAVPEAQHPSSYLRRTADYYYRQPDRSRLTPR</sequence>
<dbReference type="NCBIfam" id="TIGR01007">
    <property type="entry name" value="eps_fam"/>
    <property type="match status" value="1"/>
</dbReference>
<dbReference type="GO" id="GO:0004713">
    <property type="term" value="F:protein tyrosine kinase activity"/>
    <property type="evidence" value="ECO:0007669"/>
    <property type="project" value="TreeGrafter"/>
</dbReference>
<keyword evidence="2" id="KW-0067">ATP-binding</keyword>
<dbReference type="GO" id="GO:0005886">
    <property type="term" value="C:plasma membrane"/>
    <property type="evidence" value="ECO:0007669"/>
    <property type="project" value="TreeGrafter"/>
</dbReference>
<keyword evidence="4" id="KW-0812">Transmembrane</keyword>
<dbReference type="Gene3D" id="3.40.50.300">
    <property type="entry name" value="P-loop containing nucleotide triphosphate hydrolases"/>
    <property type="match status" value="1"/>
</dbReference>
<dbReference type="EMBL" id="JADEXQ010000007">
    <property type="protein sequence ID" value="MBE9028804.1"/>
    <property type="molecule type" value="Genomic_DNA"/>
</dbReference>
<evidence type="ECO:0000313" key="5">
    <source>
        <dbReference type="EMBL" id="MBE9028804.1"/>
    </source>
</evidence>
<dbReference type="SUPFAM" id="SSF52540">
    <property type="entry name" value="P-loop containing nucleoside triphosphate hydrolases"/>
    <property type="match status" value="1"/>
</dbReference>
<dbReference type="RefSeq" id="WP_264323627.1">
    <property type="nucleotide sequence ID" value="NZ_JADEXQ010000007.1"/>
</dbReference>
<keyword evidence="1" id="KW-0547">Nucleotide-binding</keyword>
<accession>A0A928Z1S9</accession>
<protein>
    <submittedName>
        <fullName evidence="5">Polysaccharide biosynthesis tyrosine autokinase</fullName>
    </submittedName>
</protein>
<dbReference type="InterPro" id="IPR050445">
    <property type="entry name" value="Bact_polysacc_biosynth/exp"/>
</dbReference>
<keyword evidence="3" id="KW-0175">Coiled coil</keyword>
<dbReference type="AlphaFoldDB" id="A0A928Z1S9"/>
<name>A0A928Z1S9_9CYAN</name>
<gene>
    <name evidence="5" type="ORF">IQ266_03395</name>
</gene>
<dbReference type="Pfam" id="PF10609">
    <property type="entry name" value="ParA"/>
    <property type="match status" value="1"/>
</dbReference>
<dbReference type="Proteomes" id="UP000625316">
    <property type="component" value="Unassembled WGS sequence"/>
</dbReference>
<feature type="transmembrane region" description="Helical" evidence="4">
    <location>
        <begin position="31"/>
        <end position="50"/>
    </location>
</feature>
<keyword evidence="4" id="KW-0472">Membrane</keyword>
<evidence type="ECO:0000313" key="6">
    <source>
        <dbReference type="Proteomes" id="UP000625316"/>
    </source>
</evidence>
<dbReference type="CDD" id="cd05387">
    <property type="entry name" value="BY-kinase"/>
    <property type="match status" value="1"/>
</dbReference>
<feature type="coiled-coil region" evidence="3">
    <location>
        <begin position="381"/>
        <end position="415"/>
    </location>
</feature>
<dbReference type="InterPro" id="IPR005702">
    <property type="entry name" value="Wzc-like_C"/>
</dbReference>